<dbReference type="PROSITE" id="PS51135">
    <property type="entry name" value="CIDE_N"/>
    <property type="match status" value="1"/>
</dbReference>
<reference evidence="4 5" key="1">
    <citation type="submission" date="2023-09" db="EMBL/GenBank/DDBJ databases">
        <title>Nesidiocoris tenuis whole genome shotgun sequence.</title>
        <authorList>
            <person name="Shibata T."/>
            <person name="Shimoda M."/>
            <person name="Kobayashi T."/>
            <person name="Uehara T."/>
        </authorList>
    </citation>
    <scope>NUCLEOTIDE SEQUENCE [LARGE SCALE GENOMIC DNA]</scope>
    <source>
        <strain evidence="4 5">Japan</strain>
    </source>
</reference>
<keyword evidence="5" id="KW-1185">Reference proteome</keyword>
<name>A0ABN7B939_9HEMI</name>
<dbReference type="PANTHER" id="PTHR13067:SF2">
    <property type="entry name" value="CASPASE-ACTIVATED DNASE"/>
    <property type="match status" value="1"/>
</dbReference>
<feature type="domain" description="CIDE-N" evidence="3">
    <location>
        <begin position="11"/>
        <end position="87"/>
    </location>
</feature>
<evidence type="ECO:0000256" key="2">
    <source>
        <dbReference type="PROSITE-ProRule" id="PRU00447"/>
    </source>
</evidence>
<dbReference type="EMBL" id="AP028920">
    <property type="protein sequence ID" value="BET00886.1"/>
    <property type="molecule type" value="Genomic_DNA"/>
</dbReference>
<dbReference type="Gene3D" id="3.10.20.10">
    <property type="match status" value="1"/>
</dbReference>
<sequence>MFLLKLTKKPDVKGFKITNCSKTKTVGVACTSLDDLLRKACNKFQFSPSDANLYLNDGTLIDSEDYFRTIPAQTVLTLANKDDKITTGADLIYNALKTLNVQFLTAGRLAEEFLQEDIKQKIRVLSDVVNSQDTEESFEDWLKGVETSCKSKDGFMESRCKDRIKSYFYKACNDIKCSPRYKTHSKPLNSLLKELKINLSRRNYQGAYFNRSKRDEALCDAVGLFKCQGLWSKPVCDLCNGQGHVINPYLSRETRIVFSTWNLDHRIERSRTIVPSILDAVELLKDDSSCLNVDRIYELLFTTANLKLVHVVCHDKGAHVGATCSPKELIVHSRPLPKRFKGSPEKCGNLVDSRAS</sequence>
<dbReference type="Proteomes" id="UP001307889">
    <property type="component" value="Chromosome 12"/>
</dbReference>
<dbReference type="Pfam" id="PF02017">
    <property type="entry name" value="CIDE-N"/>
    <property type="match status" value="1"/>
</dbReference>
<organism evidence="4 5">
    <name type="scientific">Nesidiocoris tenuis</name>
    <dbReference type="NCBI Taxonomy" id="355587"/>
    <lineage>
        <taxon>Eukaryota</taxon>
        <taxon>Metazoa</taxon>
        <taxon>Ecdysozoa</taxon>
        <taxon>Arthropoda</taxon>
        <taxon>Hexapoda</taxon>
        <taxon>Insecta</taxon>
        <taxon>Pterygota</taxon>
        <taxon>Neoptera</taxon>
        <taxon>Paraneoptera</taxon>
        <taxon>Hemiptera</taxon>
        <taxon>Heteroptera</taxon>
        <taxon>Panheteroptera</taxon>
        <taxon>Cimicomorpha</taxon>
        <taxon>Miridae</taxon>
        <taxon>Dicyphina</taxon>
        <taxon>Nesidiocoris</taxon>
    </lineage>
</organism>
<dbReference type="SUPFAM" id="SSF54277">
    <property type="entry name" value="CAD &amp; PB1 domains"/>
    <property type="match status" value="1"/>
</dbReference>
<protein>
    <submittedName>
        <fullName evidence="4">DNAation factor</fullName>
    </submittedName>
</protein>
<gene>
    <name evidence="4" type="ORF">NTJ_13702</name>
</gene>
<accession>A0ABN7B939</accession>
<evidence type="ECO:0000259" key="3">
    <source>
        <dbReference type="PROSITE" id="PS51135"/>
    </source>
</evidence>
<dbReference type="SMART" id="SM00266">
    <property type="entry name" value="CAD"/>
    <property type="match status" value="1"/>
</dbReference>
<dbReference type="InterPro" id="IPR003508">
    <property type="entry name" value="CIDE-N_dom"/>
</dbReference>
<dbReference type="InterPro" id="IPR044925">
    <property type="entry name" value="His-Me_finger_sf"/>
</dbReference>
<evidence type="ECO:0000313" key="5">
    <source>
        <dbReference type="Proteomes" id="UP001307889"/>
    </source>
</evidence>
<dbReference type="SUPFAM" id="SSF54060">
    <property type="entry name" value="His-Me finger endonucleases"/>
    <property type="match status" value="1"/>
</dbReference>
<evidence type="ECO:0000313" key="4">
    <source>
        <dbReference type="EMBL" id="BET00886.1"/>
    </source>
</evidence>
<dbReference type="InterPro" id="IPR015311">
    <property type="entry name" value="DFF40_C"/>
</dbReference>
<keyword evidence="1 2" id="KW-0053">Apoptosis</keyword>
<dbReference type="PANTHER" id="PTHR13067">
    <property type="entry name" value="CASPASE-ACTIVATED DNASE"/>
    <property type="match status" value="1"/>
</dbReference>
<evidence type="ECO:0000256" key="1">
    <source>
        <dbReference type="ARBA" id="ARBA00022703"/>
    </source>
</evidence>
<dbReference type="InterPro" id="IPR039729">
    <property type="entry name" value="DFF40"/>
</dbReference>
<proteinExistence type="predicted"/>
<dbReference type="Pfam" id="PF09230">
    <property type="entry name" value="DFF40"/>
    <property type="match status" value="1"/>
</dbReference>